<evidence type="ECO:0000256" key="1">
    <source>
        <dbReference type="ARBA" id="ARBA00022679"/>
    </source>
</evidence>
<sequence>MFYYFLFFIILIIFYYYSKKPFKGYDDLLNDHKYFKYTSGDIPKIIIKKSFHMRDNFPPILTSTLNDIIKLNPEYNLYYFDDIDSAKFMKSYSQRAYNAYNKLIPEAYKADLFRYCIIEKYGGCYTDIGHVFYTSFDDICEDCKMVLVKDMGNGGILNSLMYSYPHNPYFIKLVNECINNIENEYYGYNCLSITGPTFAGTVFYKYLLNLEYKNENLLTNANYFNKYIKRGKFDDIKFLELIINGEVETTHNDNTYIVDSNNNILLRGKFPHYYKLMYNNRNVPYYVDCWNNGIVYKSTKK</sequence>
<dbReference type="Gene3D" id="3.90.550.20">
    <property type="match status" value="1"/>
</dbReference>
<dbReference type="InterPro" id="IPR007577">
    <property type="entry name" value="GlycoTrfase_DXD_sugar-bd_CS"/>
</dbReference>
<dbReference type="EMBL" id="MN739643">
    <property type="protein sequence ID" value="QHT17596.1"/>
    <property type="molecule type" value="Genomic_DNA"/>
</dbReference>
<protein>
    <submittedName>
        <fullName evidence="2">Uncharacterized protein</fullName>
    </submittedName>
</protein>
<dbReference type="SUPFAM" id="SSF53448">
    <property type="entry name" value="Nucleotide-diphospho-sugar transferases"/>
    <property type="match status" value="1"/>
</dbReference>
<dbReference type="GO" id="GO:0051999">
    <property type="term" value="P:mannosyl-inositol phosphorylceramide biosynthetic process"/>
    <property type="evidence" value="ECO:0007669"/>
    <property type="project" value="TreeGrafter"/>
</dbReference>
<proteinExistence type="predicted"/>
<dbReference type="PANTHER" id="PTHR32385">
    <property type="entry name" value="MANNOSYL PHOSPHORYLINOSITOL CERAMIDE SYNTHASE"/>
    <property type="match status" value="1"/>
</dbReference>
<evidence type="ECO:0000313" key="2">
    <source>
        <dbReference type="EMBL" id="QHT17596.1"/>
    </source>
</evidence>
<dbReference type="GO" id="GO:0016020">
    <property type="term" value="C:membrane"/>
    <property type="evidence" value="ECO:0007669"/>
    <property type="project" value="GOC"/>
</dbReference>
<dbReference type="InterPro" id="IPR029044">
    <property type="entry name" value="Nucleotide-diphossugar_trans"/>
</dbReference>
<dbReference type="AlphaFoldDB" id="A0A6C0DL01"/>
<dbReference type="PANTHER" id="PTHR32385:SF15">
    <property type="entry name" value="INOSITOL PHOSPHOCERAMIDE MANNOSYLTRANSFERASE 1"/>
    <property type="match status" value="1"/>
</dbReference>
<keyword evidence="1" id="KW-0808">Transferase</keyword>
<accession>A0A6C0DL01</accession>
<dbReference type="GO" id="GO:0000030">
    <property type="term" value="F:mannosyltransferase activity"/>
    <property type="evidence" value="ECO:0007669"/>
    <property type="project" value="TreeGrafter"/>
</dbReference>
<reference evidence="2" key="1">
    <citation type="journal article" date="2020" name="Nature">
        <title>Giant virus diversity and host interactions through global metagenomics.</title>
        <authorList>
            <person name="Schulz F."/>
            <person name="Roux S."/>
            <person name="Paez-Espino D."/>
            <person name="Jungbluth S."/>
            <person name="Walsh D.A."/>
            <person name="Denef V.J."/>
            <person name="McMahon K.D."/>
            <person name="Konstantinidis K.T."/>
            <person name="Eloe-Fadrosh E.A."/>
            <person name="Kyrpides N.C."/>
            <person name="Woyke T."/>
        </authorList>
    </citation>
    <scope>NUCLEOTIDE SEQUENCE</scope>
    <source>
        <strain evidence="2">GVMAG-M-3300023174-30</strain>
    </source>
</reference>
<name>A0A6C0DL01_9ZZZZ</name>
<dbReference type="Pfam" id="PF04488">
    <property type="entry name" value="Gly_transf_sug"/>
    <property type="match status" value="1"/>
</dbReference>
<organism evidence="2">
    <name type="scientific">viral metagenome</name>
    <dbReference type="NCBI Taxonomy" id="1070528"/>
    <lineage>
        <taxon>unclassified sequences</taxon>
        <taxon>metagenomes</taxon>
        <taxon>organismal metagenomes</taxon>
    </lineage>
</organism>
<dbReference type="InterPro" id="IPR051706">
    <property type="entry name" value="Glycosyltransferase_domain"/>
</dbReference>